<keyword evidence="5" id="KW-0677">Repeat</keyword>
<evidence type="ECO:0000256" key="2">
    <source>
        <dbReference type="ARBA" id="ARBA00004496"/>
    </source>
</evidence>
<sequence length="685" mass="76103">MVNVDPYMDVENSQQECIDRLFCPDPFTCLEAVKNLKNSVIGSNKQKGLVIQMGVVPRLFQLLLDKNSSNELMVEAAVTLGSLARGTDKHVEELIQSGLISTVLRGLASPNQRLREACLRCLRTVMSRSDSPIEVLYDDPSLIPHLVRMAESNSAATQECVMTMFAAACQNSEHQDIMCENGVLELLTPLLCCSIYRVQIPSLCCLAQMCYQNEKVSQLAATSNYMGKSVPDILVSLMSRDRTTKMQLAAAKCMTYLFRSGALAADDSKVVYKALPTLVHMCQKDVPPEERVEGAETLAYLTEVDTDLQRIASISDHLIPTLAELLKYRAAPIFSDQGEDMCLEETKSETVNRVISEVKMASEMKQAAFRAFASLAANDEDIRRKIIDTDALMENIVSSFTDPNPKVRLSAVRCLHSLSRSVQQLRTTFQDHAVWRPLMKLLQNASDDVLTVASSTLCNLLLEFSPSKEPILECGAVEMLCGLTRREDPSLRLNGVWALMNMAFQADQKIKQQVLTALGSEHVFGLLSDPDVDVLMKTLGLLRNLLSTKPHIDRIMELHGKQVMQSVVIILDGDEHSAQVKEQALCILANIADGDCAKTHIMNNEDVLKKLTSYMMHSNVKLQIAATFTISNLLWKDEEGSLERQTRLKELGVQQLLQQLLSTSDTTLFDRVKTALHQFPSSPGT</sequence>
<name>A0AAV6TYD3_9ARAC</name>
<dbReference type="InterPro" id="IPR011989">
    <property type="entry name" value="ARM-like"/>
</dbReference>
<dbReference type="SMART" id="SM00185">
    <property type="entry name" value="ARM"/>
    <property type="match status" value="9"/>
</dbReference>
<dbReference type="InterPro" id="IPR000225">
    <property type="entry name" value="Armadillo"/>
</dbReference>
<dbReference type="PANTHER" id="PTHR15651">
    <property type="entry name" value="ARMADILLO REPEAT-CONTAINING PROTEIN 8"/>
    <property type="match status" value="1"/>
</dbReference>
<evidence type="ECO:0000256" key="5">
    <source>
        <dbReference type="ARBA" id="ARBA00022737"/>
    </source>
</evidence>
<dbReference type="Gene3D" id="1.25.10.10">
    <property type="entry name" value="Leucine-rich Repeat Variant"/>
    <property type="match status" value="2"/>
</dbReference>
<dbReference type="Proteomes" id="UP000827092">
    <property type="component" value="Unassembled WGS sequence"/>
</dbReference>
<comment type="subcellular location">
    <subcellularLocation>
        <location evidence="2">Cytoplasm</location>
    </subcellularLocation>
    <subcellularLocation>
        <location evidence="1">Nucleus</location>
    </subcellularLocation>
</comment>
<dbReference type="PROSITE" id="PS50176">
    <property type="entry name" value="ARM_REPEAT"/>
    <property type="match status" value="1"/>
</dbReference>
<gene>
    <name evidence="8" type="ORF">JTE90_020023</name>
</gene>
<dbReference type="SUPFAM" id="SSF48371">
    <property type="entry name" value="ARM repeat"/>
    <property type="match status" value="1"/>
</dbReference>
<keyword evidence="9" id="KW-1185">Reference proteome</keyword>
<comment type="caution">
    <text evidence="8">The sequence shown here is derived from an EMBL/GenBank/DDBJ whole genome shotgun (WGS) entry which is preliminary data.</text>
</comment>
<dbReference type="FunFam" id="1.25.10.10:FF:000061">
    <property type="entry name" value="armadillo repeat-containing protein 8 isoform X1"/>
    <property type="match status" value="1"/>
</dbReference>
<dbReference type="Pfam" id="PF02985">
    <property type="entry name" value="HEAT"/>
    <property type="match status" value="1"/>
</dbReference>
<organism evidence="8 9">
    <name type="scientific">Oedothorax gibbosus</name>
    <dbReference type="NCBI Taxonomy" id="931172"/>
    <lineage>
        <taxon>Eukaryota</taxon>
        <taxon>Metazoa</taxon>
        <taxon>Ecdysozoa</taxon>
        <taxon>Arthropoda</taxon>
        <taxon>Chelicerata</taxon>
        <taxon>Arachnida</taxon>
        <taxon>Araneae</taxon>
        <taxon>Araneomorphae</taxon>
        <taxon>Entelegynae</taxon>
        <taxon>Araneoidea</taxon>
        <taxon>Linyphiidae</taxon>
        <taxon>Erigoninae</taxon>
        <taxon>Oedothorax</taxon>
    </lineage>
</organism>
<evidence type="ECO:0000256" key="7">
    <source>
        <dbReference type="PROSITE-ProRule" id="PRU00259"/>
    </source>
</evidence>
<dbReference type="GO" id="GO:0005737">
    <property type="term" value="C:cytoplasm"/>
    <property type="evidence" value="ECO:0007669"/>
    <property type="project" value="UniProtKB-SubCell"/>
</dbReference>
<feature type="repeat" description="ARM" evidence="7">
    <location>
        <begin position="54"/>
        <end position="98"/>
    </location>
</feature>
<keyword evidence="6" id="KW-0539">Nucleus</keyword>
<dbReference type="GO" id="GO:0005634">
    <property type="term" value="C:nucleus"/>
    <property type="evidence" value="ECO:0007669"/>
    <property type="project" value="UniProtKB-SubCell"/>
</dbReference>
<evidence type="ECO:0000256" key="6">
    <source>
        <dbReference type="ARBA" id="ARBA00023242"/>
    </source>
</evidence>
<evidence type="ECO:0000256" key="4">
    <source>
        <dbReference type="ARBA" id="ARBA00022490"/>
    </source>
</evidence>
<keyword evidence="4" id="KW-0963">Cytoplasm</keyword>
<dbReference type="GO" id="GO:0043161">
    <property type="term" value="P:proteasome-mediated ubiquitin-dependent protein catabolic process"/>
    <property type="evidence" value="ECO:0007669"/>
    <property type="project" value="TreeGrafter"/>
</dbReference>
<protein>
    <recommendedName>
        <fullName evidence="3">Armadillo repeat-containing protein 8</fullName>
    </recommendedName>
</protein>
<accession>A0AAV6TYD3</accession>
<dbReference type="GO" id="GO:0034657">
    <property type="term" value="C:GID complex"/>
    <property type="evidence" value="ECO:0007669"/>
    <property type="project" value="TreeGrafter"/>
</dbReference>
<dbReference type="AlphaFoldDB" id="A0AAV6TYD3"/>
<evidence type="ECO:0000256" key="1">
    <source>
        <dbReference type="ARBA" id="ARBA00004123"/>
    </source>
</evidence>
<dbReference type="InterPro" id="IPR000357">
    <property type="entry name" value="HEAT"/>
</dbReference>
<evidence type="ECO:0000313" key="9">
    <source>
        <dbReference type="Proteomes" id="UP000827092"/>
    </source>
</evidence>
<dbReference type="InterPro" id="IPR016024">
    <property type="entry name" value="ARM-type_fold"/>
</dbReference>
<reference evidence="8 9" key="1">
    <citation type="journal article" date="2022" name="Nat. Ecol. Evol.">
        <title>A masculinizing supergene underlies an exaggerated male reproductive morph in a spider.</title>
        <authorList>
            <person name="Hendrickx F."/>
            <person name="De Corte Z."/>
            <person name="Sonet G."/>
            <person name="Van Belleghem S.M."/>
            <person name="Kostlbacher S."/>
            <person name="Vangestel C."/>
        </authorList>
    </citation>
    <scope>NUCLEOTIDE SEQUENCE [LARGE SCALE GENOMIC DNA]</scope>
    <source>
        <strain evidence="8">W744_W776</strain>
    </source>
</reference>
<dbReference type="EMBL" id="JAFNEN010000812">
    <property type="protein sequence ID" value="KAG8177147.1"/>
    <property type="molecule type" value="Genomic_DNA"/>
</dbReference>
<dbReference type="InterPro" id="IPR038739">
    <property type="entry name" value="ARMC8/Vid28"/>
</dbReference>
<evidence type="ECO:0000256" key="3">
    <source>
        <dbReference type="ARBA" id="ARBA00013746"/>
    </source>
</evidence>
<dbReference type="FunFam" id="1.25.10.10:FF:000070">
    <property type="entry name" value="armadillo repeat-containing protein 8 isoform X1"/>
    <property type="match status" value="1"/>
</dbReference>
<proteinExistence type="predicted"/>
<dbReference type="PANTHER" id="PTHR15651:SF7">
    <property type="entry name" value="ARMADILLO REPEAT-CONTAINING PROTEIN 8"/>
    <property type="match status" value="1"/>
</dbReference>
<evidence type="ECO:0000313" key="8">
    <source>
        <dbReference type="EMBL" id="KAG8177147.1"/>
    </source>
</evidence>